<accession>A0ABM3VDW5</accession>
<feature type="compositionally biased region" description="Basic and acidic residues" evidence="3">
    <location>
        <begin position="433"/>
        <end position="453"/>
    </location>
</feature>
<protein>
    <submittedName>
        <fullName evidence="5">Uncharacterized protein LOC101889369 isoform X1</fullName>
    </submittedName>
</protein>
<evidence type="ECO:0000313" key="4">
    <source>
        <dbReference type="Proteomes" id="UP001652621"/>
    </source>
</evidence>
<comment type="similarity">
    <text evidence="1 2">Belongs to the NDK family.</text>
</comment>
<dbReference type="InterPro" id="IPR036850">
    <property type="entry name" value="NDK-like_dom_sf"/>
</dbReference>
<name>A0ABM3VDW5_MUSDO</name>
<evidence type="ECO:0000256" key="1">
    <source>
        <dbReference type="ARBA" id="ARBA00008142"/>
    </source>
</evidence>
<reference evidence="5" key="1">
    <citation type="submission" date="2025-08" db="UniProtKB">
        <authorList>
            <consortium name="RefSeq"/>
        </authorList>
    </citation>
    <scope>IDENTIFICATION</scope>
    <source>
        <strain evidence="5">Aabys</strain>
        <tissue evidence="5">Whole body</tissue>
    </source>
</reference>
<evidence type="ECO:0000256" key="2">
    <source>
        <dbReference type="PROSITE-ProRule" id="PRU00706"/>
    </source>
</evidence>
<dbReference type="Gene3D" id="3.30.70.141">
    <property type="entry name" value="Nucleoside diphosphate kinase-like domain"/>
    <property type="match status" value="1"/>
</dbReference>
<dbReference type="PANTHER" id="PTHR46161">
    <property type="entry name" value="NUCLEOSIDE DIPHOSPHATE KINASE"/>
    <property type="match status" value="1"/>
</dbReference>
<sequence length="453" mass="50540">MWSDSRSVYCLSKQCCTNSLILSLSNFCVAKSYKVLSEKNIRKVQAQRKVKFTPELAAEFYRDISEEPEFMFQVILLSKGPSETLILAKENAVEDLLNSMVCYFGNSVEMEKNVHVTRCLGKVQKDIAFIFPNYIFEPITHPDHMEFSKDNSIVSSLISGVYDIATQPATEPHKNWKEKLTDCLILSNKNLPRVSNQCSWNPSVNVREISQQTKITTLKHNNNAALNDSNFSIDFDTDGISLNITTTSCVSCSDFNSGDDCILQGKSLIYMTKMKTAPLEVRSASTSEIDIGILSSTKEGIEKGLIVDMEEEELNAEIGDTLSADTAQNLSKSDVSQFYASNGHGAGDGSVLVDNISLLVSENMQDTQLKSLNEAETLENGEELSSPKEIINNFAVPSDNVTHNVEVIKYVPEINNDVQLEELANNTTTEPNNIEHDPENRYQDRLEDTETYT</sequence>
<dbReference type="PROSITE" id="PS51374">
    <property type="entry name" value="NDPK_LIKE"/>
    <property type="match status" value="1"/>
</dbReference>
<evidence type="ECO:0000313" key="5">
    <source>
        <dbReference type="RefSeq" id="XP_058983986.1"/>
    </source>
</evidence>
<gene>
    <name evidence="5" type="primary">LOC101889369</name>
</gene>
<proteinExistence type="inferred from homology"/>
<keyword evidence="4" id="KW-1185">Reference proteome</keyword>
<evidence type="ECO:0000256" key="3">
    <source>
        <dbReference type="SAM" id="MobiDB-lite"/>
    </source>
</evidence>
<dbReference type="GeneID" id="101889369"/>
<organism evidence="4 5">
    <name type="scientific">Musca domestica</name>
    <name type="common">House fly</name>
    <dbReference type="NCBI Taxonomy" id="7370"/>
    <lineage>
        <taxon>Eukaryota</taxon>
        <taxon>Metazoa</taxon>
        <taxon>Ecdysozoa</taxon>
        <taxon>Arthropoda</taxon>
        <taxon>Hexapoda</taxon>
        <taxon>Insecta</taxon>
        <taxon>Pterygota</taxon>
        <taxon>Neoptera</taxon>
        <taxon>Endopterygota</taxon>
        <taxon>Diptera</taxon>
        <taxon>Brachycera</taxon>
        <taxon>Muscomorpha</taxon>
        <taxon>Muscoidea</taxon>
        <taxon>Muscidae</taxon>
        <taxon>Musca</taxon>
    </lineage>
</organism>
<dbReference type="RefSeq" id="XP_058983986.1">
    <property type="nucleotide sequence ID" value="XM_059128003.1"/>
</dbReference>
<dbReference type="SUPFAM" id="SSF54919">
    <property type="entry name" value="Nucleoside diphosphate kinase, NDK"/>
    <property type="match status" value="1"/>
</dbReference>
<feature type="region of interest" description="Disordered" evidence="3">
    <location>
        <begin position="427"/>
        <end position="453"/>
    </location>
</feature>
<comment type="caution">
    <text evidence="2">Lacks conserved residue(s) required for the propagation of feature annotation.</text>
</comment>
<dbReference type="PANTHER" id="PTHR46161:SF1">
    <property type="entry name" value="NUCLEOSIDE DIPHOSPHATE KINASE HOMOLOG 5"/>
    <property type="match status" value="1"/>
</dbReference>
<dbReference type="Proteomes" id="UP001652621">
    <property type="component" value="Unplaced"/>
</dbReference>